<organism evidence="9">
    <name type="scientific">Oikopleura dioica</name>
    <name type="common">Tunicate</name>
    <dbReference type="NCBI Taxonomy" id="34765"/>
    <lineage>
        <taxon>Eukaryota</taxon>
        <taxon>Metazoa</taxon>
        <taxon>Chordata</taxon>
        <taxon>Tunicata</taxon>
        <taxon>Appendicularia</taxon>
        <taxon>Copelata</taxon>
        <taxon>Oikopleuridae</taxon>
        <taxon>Oikopleura</taxon>
    </lineage>
</organism>
<dbReference type="PROSITE" id="PS00099">
    <property type="entry name" value="THIOLASE_3"/>
    <property type="match status" value="1"/>
</dbReference>
<evidence type="ECO:0000256" key="3">
    <source>
        <dbReference type="ARBA" id="ARBA00022679"/>
    </source>
</evidence>
<reference evidence="9" key="1">
    <citation type="journal article" date="2010" name="Science">
        <title>Plasticity of animal genome architecture unmasked by rapid evolution of a pelagic tunicate.</title>
        <authorList>
            <person name="Denoeud F."/>
            <person name="Henriet S."/>
            <person name="Mungpakdee S."/>
            <person name="Aury J.M."/>
            <person name="Da Silva C."/>
            <person name="Brinkmann H."/>
            <person name="Mikhaleva J."/>
            <person name="Olsen L.C."/>
            <person name="Jubin C."/>
            <person name="Canestro C."/>
            <person name="Bouquet J.M."/>
            <person name="Danks G."/>
            <person name="Poulain J."/>
            <person name="Campsteijn C."/>
            <person name="Adamski M."/>
            <person name="Cross I."/>
            <person name="Yadetie F."/>
            <person name="Muffato M."/>
            <person name="Louis A."/>
            <person name="Butcher S."/>
            <person name="Tsagkogeorga G."/>
            <person name="Konrad A."/>
            <person name="Singh S."/>
            <person name="Jensen M.F."/>
            <person name="Cong E.H."/>
            <person name="Eikeseth-Otteraa H."/>
            <person name="Noel B."/>
            <person name="Anthouard V."/>
            <person name="Porcel B.M."/>
            <person name="Kachouri-Lafond R."/>
            <person name="Nishino A."/>
            <person name="Ugolini M."/>
            <person name="Chourrout P."/>
            <person name="Nishida H."/>
            <person name="Aasland R."/>
            <person name="Huzurbazar S."/>
            <person name="Westhof E."/>
            <person name="Delsuc F."/>
            <person name="Lehrach H."/>
            <person name="Reinhardt R."/>
            <person name="Weissenbach J."/>
            <person name="Roy S.W."/>
            <person name="Artiguenave F."/>
            <person name="Postlethwait J.H."/>
            <person name="Manak J.R."/>
            <person name="Thompson E.M."/>
            <person name="Jaillon O."/>
            <person name="Du Pasquier L."/>
            <person name="Boudinot P."/>
            <person name="Liberles D.A."/>
            <person name="Volff J.N."/>
            <person name="Philippe H."/>
            <person name="Lenhard B."/>
            <person name="Roest Crollius H."/>
            <person name="Wincker P."/>
            <person name="Chourrout D."/>
        </authorList>
    </citation>
    <scope>NUCLEOTIDE SEQUENCE [LARGE SCALE GENOMIC DNA]</scope>
</reference>
<comment type="similarity">
    <text evidence="2 6">Belongs to the thiolase-like superfamily. Thiolase family.</text>
</comment>
<feature type="domain" description="Thiolase C-terminal" evidence="8">
    <location>
        <begin position="271"/>
        <end position="390"/>
    </location>
</feature>
<evidence type="ECO:0000256" key="1">
    <source>
        <dbReference type="ARBA" id="ARBA00005005"/>
    </source>
</evidence>
<evidence type="ECO:0000256" key="2">
    <source>
        <dbReference type="ARBA" id="ARBA00010982"/>
    </source>
</evidence>
<evidence type="ECO:0000256" key="4">
    <source>
        <dbReference type="ARBA" id="ARBA00023315"/>
    </source>
</evidence>
<dbReference type="GO" id="GO:0003988">
    <property type="term" value="F:acetyl-CoA C-acyltransferase activity"/>
    <property type="evidence" value="ECO:0007669"/>
    <property type="project" value="UniProtKB-ARBA"/>
</dbReference>
<dbReference type="PROSITE" id="PS00737">
    <property type="entry name" value="THIOLASE_2"/>
    <property type="match status" value="1"/>
</dbReference>
<feature type="active site" description="Proton acceptor" evidence="5">
    <location>
        <position position="348"/>
    </location>
</feature>
<dbReference type="PANTHER" id="PTHR18919">
    <property type="entry name" value="ACETYL-COA C-ACYLTRANSFERASE"/>
    <property type="match status" value="1"/>
</dbReference>
<dbReference type="InterPro" id="IPR020610">
    <property type="entry name" value="Thiolase_AS"/>
</dbReference>
<evidence type="ECO:0000313" key="10">
    <source>
        <dbReference type="Proteomes" id="UP000001307"/>
    </source>
</evidence>
<sequence>MEEVIICSSARTPIGSFFGQFKNTSPVELGTAAVSEAIKRANLKAENVDELILGHVLSAGHGQNPARQVGIKVGLPESCPAGQVSILCASGLKAVVDAARTIKSGDASVVVAGGMESMSTAVHGSNLRGKKAMGTFKMKEDNFDGVVLGDTMMVDGLTCAMNGIHMGITAENIAERLSISRAEQDEFAKRTVEKAINAKKNGLFKTEIVDVNGIDADEGPLICTAEEYASFKPVFKKDGTVTKGNACGLNDGASAVVLASKSSAESLGLNKVAKLVCSAVVGCDPKLMGLGPVFAIRKLMERCPWKLNETDCFELNEAFAAQSLGCIRELGIDSSKVNINGGSIALGHPLAASGCRILTTLISVLQQQSKTRGIAALCVGGGQGIAIAIELL</sequence>
<evidence type="ECO:0000259" key="8">
    <source>
        <dbReference type="Pfam" id="PF02803"/>
    </source>
</evidence>
<dbReference type="CDD" id="cd00751">
    <property type="entry name" value="thiolase"/>
    <property type="match status" value="1"/>
</dbReference>
<dbReference type="PROSITE" id="PS00098">
    <property type="entry name" value="THIOLASE_1"/>
    <property type="match status" value="1"/>
</dbReference>
<dbReference type="OrthoDB" id="5404651at2759"/>
<feature type="active site" description="Acyl-thioester intermediate" evidence="5">
    <location>
        <position position="88"/>
    </location>
</feature>
<dbReference type="InParanoid" id="E4XHE6"/>
<keyword evidence="10" id="KW-1185">Reference proteome</keyword>
<keyword evidence="4 6" id="KW-0012">Acyltransferase</keyword>
<dbReference type="EMBL" id="FN653051">
    <property type="protein sequence ID" value="CBY10094.1"/>
    <property type="molecule type" value="Genomic_DNA"/>
</dbReference>
<evidence type="ECO:0000259" key="7">
    <source>
        <dbReference type="Pfam" id="PF00108"/>
    </source>
</evidence>
<dbReference type="Pfam" id="PF02803">
    <property type="entry name" value="Thiolase_C"/>
    <property type="match status" value="1"/>
</dbReference>
<dbReference type="InterPro" id="IPR016039">
    <property type="entry name" value="Thiolase-like"/>
</dbReference>
<evidence type="ECO:0000313" key="9">
    <source>
        <dbReference type="EMBL" id="CBY10094.1"/>
    </source>
</evidence>
<dbReference type="InterPro" id="IPR020616">
    <property type="entry name" value="Thiolase_N"/>
</dbReference>
<name>E4XHE6_OIKDI</name>
<dbReference type="Gene3D" id="3.40.47.10">
    <property type="match status" value="2"/>
</dbReference>
<evidence type="ECO:0000256" key="5">
    <source>
        <dbReference type="PIRSR" id="PIRSR000429-1"/>
    </source>
</evidence>
<feature type="domain" description="Thiolase N-terminal" evidence="7">
    <location>
        <begin position="4"/>
        <end position="262"/>
    </location>
</feature>
<accession>E4XHE6</accession>
<dbReference type="InterPro" id="IPR020613">
    <property type="entry name" value="Thiolase_CS"/>
</dbReference>
<gene>
    <name evidence="9" type="ORF">GSOID_T00010921001</name>
</gene>
<dbReference type="InterPro" id="IPR002155">
    <property type="entry name" value="Thiolase"/>
</dbReference>
<keyword evidence="3 6" id="KW-0808">Transferase</keyword>
<dbReference type="InterPro" id="IPR020615">
    <property type="entry name" value="Thiolase_acyl_enz_int_AS"/>
</dbReference>
<protein>
    <submittedName>
        <fullName evidence="9">Uncharacterized protein</fullName>
    </submittedName>
</protein>
<dbReference type="NCBIfam" id="TIGR01930">
    <property type="entry name" value="AcCoA-C-Actrans"/>
    <property type="match status" value="1"/>
</dbReference>
<dbReference type="Pfam" id="PF00108">
    <property type="entry name" value="Thiolase_N"/>
    <property type="match status" value="1"/>
</dbReference>
<feature type="active site" description="Proton acceptor" evidence="5">
    <location>
        <position position="378"/>
    </location>
</feature>
<dbReference type="PIRSF" id="PIRSF000429">
    <property type="entry name" value="Ac-CoA_Ac_transf"/>
    <property type="match status" value="1"/>
</dbReference>
<dbReference type="PANTHER" id="PTHR18919:SF107">
    <property type="entry name" value="ACETYL-COA ACETYLTRANSFERASE, CYTOSOLIC"/>
    <property type="match status" value="1"/>
</dbReference>
<dbReference type="AlphaFoldDB" id="E4XHE6"/>
<dbReference type="Proteomes" id="UP000001307">
    <property type="component" value="Unassembled WGS sequence"/>
</dbReference>
<comment type="pathway">
    <text evidence="1">Lipid metabolism; fatty acid beta-oxidation.</text>
</comment>
<dbReference type="InterPro" id="IPR020617">
    <property type="entry name" value="Thiolase_C"/>
</dbReference>
<dbReference type="SUPFAM" id="SSF53901">
    <property type="entry name" value="Thiolase-like"/>
    <property type="match status" value="2"/>
</dbReference>
<proteinExistence type="inferred from homology"/>
<evidence type="ECO:0000256" key="6">
    <source>
        <dbReference type="RuleBase" id="RU003557"/>
    </source>
</evidence>